<feature type="compositionally biased region" description="Polar residues" evidence="1">
    <location>
        <begin position="33"/>
        <end position="42"/>
    </location>
</feature>
<evidence type="ECO:0000256" key="1">
    <source>
        <dbReference type="SAM" id="MobiDB-lite"/>
    </source>
</evidence>
<name>X1PPX9_9ZZZZ</name>
<accession>X1PPX9</accession>
<feature type="non-terminal residue" evidence="2">
    <location>
        <position position="1"/>
    </location>
</feature>
<evidence type="ECO:0000313" key="2">
    <source>
        <dbReference type="EMBL" id="GAI57913.1"/>
    </source>
</evidence>
<dbReference type="AlphaFoldDB" id="X1PPX9"/>
<organism evidence="2">
    <name type="scientific">marine sediment metagenome</name>
    <dbReference type="NCBI Taxonomy" id="412755"/>
    <lineage>
        <taxon>unclassified sequences</taxon>
        <taxon>metagenomes</taxon>
        <taxon>ecological metagenomes</taxon>
    </lineage>
</organism>
<feature type="region of interest" description="Disordered" evidence="1">
    <location>
        <begin position="1"/>
        <end position="42"/>
    </location>
</feature>
<comment type="caution">
    <text evidence="2">The sequence shown here is derived from an EMBL/GenBank/DDBJ whole genome shotgun (WGS) entry which is preliminary data.</text>
</comment>
<reference evidence="2" key="1">
    <citation type="journal article" date="2014" name="Front. Microbiol.">
        <title>High frequency of phylogenetically diverse reductive dehalogenase-homologous genes in deep subseafloor sedimentary metagenomes.</title>
        <authorList>
            <person name="Kawai M."/>
            <person name="Futagami T."/>
            <person name="Toyoda A."/>
            <person name="Takaki Y."/>
            <person name="Nishi S."/>
            <person name="Hori S."/>
            <person name="Arai W."/>
            <person name="Tsubouchi T."/>
            <person name="Morono Y."/>
            <person name="Uchiyama I."/>
            <person name="Ito T."/>
            <person name="Fujiyama A."/>
            <person name="Inagaki F."/>
            <person name="Takami H."/>
        </authorList>
    </citation>
    <scope>NUCLEOTIDE SEQUENCE</scope>
    <source>
        <strain evidence="2">Expedition CK06-06</strain>
    </source>
</reference>
<feature type="compositionally biased region" description="Basic and acidic residues" evidence="1">
    <location>
        <begin position="1"/>
        <end position="32"/>
    </location>
</feature>
<gene>
    <name evidence="2" type="ORF">S06H3_53679</name>
</gene>
<sequence length="42" mass="4788">EAEGLKRLGKELKDTTDDPNRPRSRKIERPKSSQEPNSPAKK</sequence>
<protein>
    <submittedName>
        <fullName evidence="2">Uncharacterized protein</fullName>
    </submittedName>
</protein>
<dbReference type="EMBL" id="BARV01034244">
    <property type="protein sequence ID" value="GAI57913.1"/>
    <property type="molecule type" value="Genomic_DNA"/>
</dbReference>
<proteinExistence type="predicted"/>